<protein>
    <submittedName>
        <fullName evidence="1">Uncharacterized protein</fullName>
    </submittedName>
</protein>
<reference evidence="1" key="1">
    <citation type="journal article" date="2021" name="PeerJ">
        <title>Extensive microbial diversity within the chicken gut microbiome revealed by metagenomics and culture.</title>
        <authorList>
            <person name="Gilroy R."/>
            <person name="Ravi A."/>
            <person name="Getino M."/>
            <person name="Pursley I."/>
            <person name="Horton D.L."/>
            <person name="Alikhan N.F."/>
            <person name="Baker D."/>
            <person name="Gharbi K."/>
            <person name="Hall N."/>
            <person name="Watson M."/>
            <person name="Adriaenssens E.M."/>
            <person name="Foster-Nyarko E."/>
            <person name="Jarju S."/>
            <person name="Secka A."/>
            <person name="Antonio M."/>
            <person name="Oren A."/>
            <person name="Chaudhuri R.R."/>
            <person name="La Ragione R."/>
            <person name="Hildebrand F."/>
            <person name="Pallen M.J."/>
        </authorList>
    </citation>
    <scope>NUCLEOTIDE SEQUENCE</scope>
    <source>
        <strain evidence="1">ChiHjej12B11-1927</strain>
    </source>
</reference>
<proteinExistence type="predicted"/>
<name>A0A9D1VK93_9FIRM</name>
<sequence length="229" mass="27083">MLSDINSMSEAAERFQTVSNQQEFQTALYALQNYMKRIGMPGECFIELERRAYYQQNEYSDKDTKDRMREAAKRVLEYIGQLTNVKQKNSEVAEILENFYLFLENFLERPPHRKGTIKQEQLACMKIGNEYDVQHFLYAYLKPLYPLSRLEVSEDTGYGTVRTDILIDSENVIEIKCTRVSMSRKKLVEEIEADIVHYSASNIYFFIYDKEKLIDNPQVFKNHYENIVK</sequence>
<dbReference type="Pfam" id="PF18742">
    <property type="entry name" value="DpnII-MboI"/>
    <property type="match status" value="1"/>
</dbReference>
<organism evidence="1 2">
    <name type="scientific">Candidatus Blautia pullistercoris</name>
    <dbReference type="NCBI Taxonomy" id="2838499"/>
    <lineage>
        <taxon>Bacteria</taxon>
        <taxon>Bacillati</taxon>
        <taxon>Bacillota</taxon>
        <taxon>Clostridia</taxon>
        <taxon>Lachnospirales</taxon>
        <taxon>Lachnospiraceae</taxon>
        <taxon>Blautia</taxon>
    </lineage>
</organism>
<gene>
    <name evidence="1" type="ORF">H9738_00745</name>
</gene>
<evidence type="ECO:0000313" key="2">
    <source>
        <dbReference type="Proteomes" id="UP000824230"/>
    </source>
</evidence>
<reference evidence="1" key="2">
    <citation type="submission" date="2021-04" db="EMBL/GenBank/DDBJ databases">
        <authorList>
            <person name="Gilroy R."/>
        </authorList>
    </citation>
    <scope>NUCLEOTIDE SEQUENCE</scope>
    <source>
        <strain evidence="1">ChiHjej12B11-1927</strain>
    </source>
</reference>
<evidence type="ECO:0000313" key="1">
    <source>
        <dbReference type="EMBL" id="HIX36388.1"/>
    </source>
</evidence>
<dbReference type="Proteomes" id="UP000824230">
    <property type="component" value="Unassembled WGS sequence"/>
</dbReference>
<dbReference type="AlphaFoldDB" id="A0A9D1VK93"/>
<accession>A0A9D1VK93</accession>
<comment type="caution">
    <text evidence="1">The sequence shown here is derived from an EMBL/GenBank/DDBJ whole genome shotgun (WGS) entry which is preliminary data.</text>
</comment>
<dbReference type="EMBL" id="DXFG01000019">
    <property type="protein sequence ID" value="HIX36388.1"/>
    <property type="molecule type" value="Genomic_DNA"/>
</dbReference>